<keyword evidence="7" id="KW-1185">Reference proteome</keyword>
<keyword evidence="5" id="KW-0694">RNA-binding</keyword>
<dbReference type="AlphaFoldDB" id="A0A934QGN9"/>
<dbReference type="InterPro" id="IPR023574">
    <property type="entry name" value="Ribosomal_uL4_dom_sf"/>
</dbReference>
<proteinExistence type="inferred from homology"/>
<evidence type="ECO:0000313" key="6">
    <source>
        <dbReference type="EMBL" id="MBK1696544.1"/>
    </source>
</evidence>
<evidence type="ECO:0000256" key="1">
    <source>
        <dbReference type="ARBA" id="ARBA00010528"/>
    </source>
</evidence>
<accession>A0A934QGN9</accession>
<dbReference type="RefSeq" id="WP_027289402.1">
    <property type="nucleotide sequence ID" value="NZ_NRRE01000017.1"/>
</dbReference>
<gene>
    <name evidence="5" type="primary">rplD</name>
    <name evidence="6" type="ORF">CKO21_04710</name>
</gene>
<dbReference type="InterPro" id="IPR013005">
    <property type="entry name" value="Ribosomal_uL4-like"/>
</dbReference>
<dbReference type="PANTHER" id="PTHR10746">
    <property type="entry name" value="50S RIBOSOMAL PROTEIN L4"/>
    <property type="match status" value="1"/>
</dbReference>
<comment type="similarity">
    <text evidence="1 5">Belongs to the universal ribosomal protein uL4 family.</text>
</comment>
<dbReference type="GO" id="GO:0005840">
    <property type="term" value="C:ribosome"/>
    <property type="evidence" value="ECO:0007669"/>
    <property type="project" value="UniProtKB-KW"/>
</dbReference>
<evidence type="ECO:0000256" key="3">
    <source>
        <dbReference type="ARBA" id="ARBA00023274"/>
    </source>
</evidence>
<reference evidence="6" key="2">
    <citation type="journal article" date="2020" name="Microorganisms">
        <title>Osmotic Adaptation and Compatible Solute Biosynthesis of Phototrophic Bacteria as Revealed from Genome Analyses.</title>
        <authorList>
            <person name="Imhoff J.F."/>
            <person name="Rahn T."/>
            <person name="Kunzel S."/>
            <person name="Keller A."/>
            <person name="Neulinger S.C."/>
        </authorList>
    </citation>
    <scope>NUCLEOTIDE SEQUENCE</scope>
    <source>
        <strain evidence="6">DSM 9154</strain>
    </source>
</reference>
<keyword evidence="2 5" id="KW-0689">Ribosomal protein</keyword>
<comment type="subunit">
    <text evidence="5">Part of the 50S ribosomal subunit.</text>
</comment>
<dbReference type="NCBIfam" id="TIGR03953">
    <property type="entry name" value="rplD_bact"/>
    <property type="match status" value="1"/>
</dbReference>
<keyword evidence="3 5" id="KW-0687">Ribonucleoprotein</keyword>
<dbReference type="HAMAP" id="MF_01328_B">
    <property type="entry name" value="Ribosomal_uL4_B"/>
    <property type="match status" value="1"/>
</dbReference>
<dbReference type="Proteomes" id="UP000778970">
    <property type="component" value="Unassembled WGS sequence"/>
</dbReference>
<name>A0A934QGN9_9PROT</name>
<dbReference type="InterPro" id="IPR002136">
    <property type="entry name" value="Ribosomal_uL4"/>
</dbReference>
<dbReference type="GO" id="GO:1990904">
    <property type="term" value="C:ribonucleoprotein complex"/>
    <property type="evidence" value="ECO:0007669"/>
    <property type="project" value="UniProtKB-KW"/>
</dbReference>
<dbReference type="EMBL" id="NRRE01000017">
    <property type="protein sequence ID" value="MBK1696544.1"/>
    <property type="molecule type" value="Genomic_DNA"/>
</dbReference>
<reference evidence="6" key="1">
    <citation type="submission" date="2017-08" db="EMBL/GenBank/DDBJ databases">
        <authorList>
            <person name="Imhoff J.F."/>
            <person name="Rahn T."/>
            <person name="Kuenzel S."/>
            <person name="Neulinger S.C."/>
        </authorList>
    </citation>
    <scope>NUCLEOTIDE SEQUENCE</scope>
    <source>
        <strain evidence="6">DSM 9154</strain>
    </source>
</reference>
<dbReference type="GO" id="GO:0019843">
    <property type="term" value="F:rRNA binding"/>
    <property type="evidence" value="ECO:0007669"/>
    <property type="project" value="UniProtKB-UniRule"/>
</dbReference>
<evidence type="ECO:0000256" key="5">
    <source>
        <dbReference type="HAMAP-Rule" id="MF_01328"/>
    </source>
</evidence>
<dbReference type="GO" id="GO:0003735">
    <property type="term" value="F:structural constituent of ribosome"/>
    <property type="evidence" value="ECO:0007669"/>
    <property type="project" value="InterPro"/>
</dbReference>
<sequence length="206" mass="22312">MKCPVTTLDNKQAGEIELSDSVFAQPVRKDILARVVNWQLAKRRVGSASTQTRGEVTTSKTKIYRQKGTGRARHGSRNANIFRGGGVAHGPRPRDFAHDLPKKVRRLGLKTALSAKAAEGKLVVLEQATAESPRTKELQKKLDSMGVANALVIGGAQLDQNFSLAARNIVGIDVLPQVGANVHDILRHDTLVLTKEAVQALEARLT</sequence>
<organism evidence="6 7">
    <name type="scientific">Rhodovibrio salinarum</name>
    <dbReference type="NCBI Taxonomy" id="1087"/>
    <lineage>
        <taxon>Bacteria</taxon>
        <taxon>Pseudomonadati</taxon>
        <taxon>Pseudomonadota</taxon>
        <taxon>Alphaproteobacteria</taxon>
        <taxon>Rhodospirillales</taxon>
        <taxon>Rhodovibrionaceae</taxon>
        <taxon>Rhodovibrio</taxon>
    </lineage>
</organism>
<evidence type="ECO:0000256" key="2">
    <source>
        <dbReference type="ARBA" id="ARBA00022980"/>
    </source>
</evidence>
<keyword evidence="5" id="KW-0699">rRNA-binding</keyword>
<dbReference type="Pfam" id="PF00573">
    <property type="entry name" value="Ribosomal_L4"/>
    <property type="match status" value="1"/>
</dbReference>
<comment type="caution">
    <text evidence="6">The sequence shown here is derived from an EMBL/GenBank/DDBJ whole genome shotgun (WGS) entry which is preliminary data.</text>
</comment>
<dbReference type="GO" id="GO:0006412">
    <property type="term" value="P:translation"/>
    <property type="evidence" value="ECO:0007669"/>
    <property type="project" value="UniProtKB-UniRule"/>
</dbReference>
<protein>
    <recommendedName>
        <fullName evidence="4 5">Large ribosomal subunit protein uL4</fullName>
    </recommendedName>
</protein>
<comment type="function">
    <text evidence="5">Forms part of the polypeptide exit tunnel.</text>
</comment>
<dbReference type="PANTHER" id="PTHR10746:SF6">
    <property type="entry name" value="LARGE RIBOSOMAL SUBUNIT PROTEIN UL4M"/>
    <property type="match status" value="1"/>
</dbReference>
<dbReference type="SUPFAM" id="SSF52166">
    <property type="entry name" value="Ribosomal protein L4"/>
    <property type="match status" value="1"/>
</dbReference>
<dbReference type="Gene3D" id="3.40.1370.10">
    <property type="match status" value="1"/>
</dbReference>
<comment type="function">
    <text evidence="5">One of the primary rRNA binding proteins, this protein initially binds near the 5'-end of the 23S rRNA. It is important during the early stages of 50S assembly. It makes multiple contacts with different domains of the 23S rRNA in the assembled 50S subunit and ribosome.</text>
</comment>
<evidence type="ECO:0000313" key="7">
    <source>
        <dbReference type="Proteomes" id="UP000778970"/>
    </source>
</evidence>
<evidence type="ECO:0000256" key="4">
    <source>
        <dbReference type="ARBA" id="ARBA00035244"/>
    </source>
</evidence>